<feature type="compositionally biased region" description="Gly residues" evidence="3">
    <location>
        <begin position="220"/>
        <end position="242"/>
    </location>
</feature>
<dbReference type="GO" id="GO:0008540">
    <property type="term" value="C:proteasome regulatory particle, base subcomplex"/>
    <property type="evidence" value="ECO:0007669"/>
    <property type="project" value="TreeGrafter"/>
</dbReference>
<dbReference type="Gene3D" id="1.10.287.3990">
    <property type="match status" value="1"/>
</dbReference>
<dbReference type="InterPro" id="IPR036465">
    <property type="entry name" value="vWFA_dom_sf"/>
</dbReference>
<dbReference type="PROSITE" id="PS50234">
    <property type="entry name" value="VWFA"/>
    <property type="match status" value="1"/>
</dbReference>
<dbReference type="GO" id="GO:0036435">
    <property type="term" value="F:K48-linked polyubiquitin modification-dependent protein binding"/>
    <property type="evidence" value="ECO:0007669"/>
    <property type="project" value="UniProtKB-ARBA"/>
</dbReference>
<dbReference type="Gene3D" id="3.40.50.410">
    <property type="entry name" value="von Willebrand factor, type A domain"/>
    <property type="match status" value="1"/>
</dbReference>
<evidence type="ECO:0000313" key="6">
    <source>
        <dbReference type="Proteomes" id="UP001221413"/>
    </source>
</evidence>
<dbReference type="GO" id="GO:0043161">
    <property type="term" value="P:proteasome-mediated ubiquitin-dependent protein catabolic process"/>
    <property type="evidence" value="ECO:0007669"/>
    <property type="project" value="TreeGrafter"/>
</dbReference>
<dbReference type="InterPro" id="IPR002035">
    <property type="entry name" value="VWF_A"/>
</dbReference>
<evidence type="ECO:0000313" key="5">
    <source>
        <dbReference type="EMBL" id="KAJ6257691.1"/>
    </source>
</evidence>
<keyword evidence="6" id="KW-1185">Reference proteome</keyword>
<dbReference type="AlphaFoldDB" id="A0AAD6ISP7"/>
<dbReference type="InterPro" id="IPR027040">
    <property type="entry name" value="PSMD4"/>
</dbReference>
<feature type="domain" description="VWFA" evidence="4">
    <location>
        <begin position="36"/>
        <end position="215"/>
    </location>
</feature>
<organism evidence="5 6">
    <name type="scientific">Drechslerella dactyloides</name>
    <name type="common">Nematode-trapping fungus</name>
    <name type="synonym">Arthrobotrys dactyloides</name>
    <dbReference type="NCBI Taxonomy" id="74499"/>
    <lineage>
        <taxon>Eukaryota</taxon>
        <taxon>Fungi</taxon>
        <taxon>Dikarya</taxon>
        <taxon>Ascomycota</taxon>
        <taxon>Pezizomycotina</taxon>
        <taxon>Orbiliomycetes</taxon>
        <taxon>Orbiliales</taxon>
        <taxon>Orbiliaceae</taxon>
        <taxon>Drechslerella</taxon>
    </lineage>
</organism>
<dbReference type="PROSITE" id="PS50330">
    <property type="entry name" value="UIM"/>
    <property type="match status" value="1"/>
</dbReference>
<evidence type="ECO:0000259" key="4">
    <source>
        <dbReference type="PROSITE" id="PS50234"/>
    </source>
</evidence>
<keyword evidence="2 5" id="KW-0647">Proteasome</keyword>
<comment type="caution">
    <text evidence="5">The sequence shown here is derived from an EMBL/GenBank/DDBJ whole genome shotgun (WGS) entry which is preliminary data.</text>
</comment>
<gene>
    <name evidence="5" type="ORF">Dda_7479</name>
</gene>
<dbReference type="InterPro" id="IPR003903">
    <property type="entry name" value="UIM_dom"/>
</dbReference>
<dbReference type="GO" id="GO:0005634">
    <property type="term" value="C:nucleus"/>
    <property type="evidence" value="ECO:0007669"/>
    <property type="project" value="TreeGrafter"/>
</dbReference>
<evidence type="ECO:0000256" key="1">
    <source>
        <dbReference type="ARBA" id="ARBA00005574"/>
    </source>
</evidence>
<reference evidence="5" key="1">
    <citation type="submission" date="2023-01" db="EMBL/GenBank/DDBJ databases">
        <title>The chitinases involved in constricting ring structure development in the nematode-trapping fungus Drechslerella dactyloides.</title>
        <authorList>
            <person name="Wang R."/>
            <person name="Zhang L."/>
            <person name="Tang P."/>
            <person name="Li S."/>
            <person name="Liang L."/>
        </authorList>
    </citation>
    <scope>NUCLEOTIDE SEQUENCE</scope>
    <source>
        <strain evidence="5">YMF1.00031</strain>
    </source>
</reference>
<dbReference type="GO" id="GO:0005829">
    <property type="term" value="C:cytosol"/>
    <property type="evidence" value="ECO:0007669"/>
    <property type="project" value="TreeGrafter"/>
</dbReference>
<name>A0AAD6ISP7_DREDA</name>
<dbReference type="PANTHER" id="PTHR10223">
    <property type="entry name" value="26S PROTEASOME NON-ATPASE REGULATORY SUBUNIT 4"/>
    <property type="match status" value="1"/>
</dbReference>
<dbReference type="PANTHER" id="PTHR10223:SF0">
    <property type="entry name" value="26S PROTEASOME NON-ATPASE REGULATORY SUBUNIT 4"/>
    <property type="match status" value="1"/>
</dbReference>
<proteinExistence type="inferred from homology"/>
<sequence length="330" mass="35179">MLEATMIVYASPASQQDSRLAILNRHPQPQDTPANPVIHLLQGRQQREQPSRFDAQADAVSLIFSAKTQANPESSVGLMSMGGDGPKVLATLTTDFGKILSGLHSTKISGTCHLSTGIQIAYLALRHRQNKSQRPRIIAFVGSPIAEDEKTLVRLARKMKKHKMAIDFINFGEVVENEPKLRAFIANVDSSETSHLATIPPGPHLLSDQLITTPILGDDSGAGGSGAGDGGAGSSAGPGGFDFGVDPHLDPELALALRMSLEEENSRQERERKEKEDREKAAAAAENLGTVQEEDGKKDDDESAPLLPKSGEGSGSGKKKDGDDDTMDTA</sequence>
<protein>
    <submittedName>
        <fullName evidence="5">26S proteasome regulatory subunit rpn10</fullName>
    </submittedName>
</protein>
<dbReference type="SUPFAM" id="SSF53300">
    <property type="entry name" value="vWA-like"/>
    <property type="match status" value="1"/>
</dbReference>
<accession>A0AAD6ISP7</accession>
<dbReference type="Proteomes" id="UP001221413">
    <property type="component" value="Unassembled WGS sequence"/>
</dbReference>
<feature type="region of interest" description="Disordered" evidence="3">
    <location>
        <begin position="216"/>
        <end position="248"/>
    </location>
</feature>
<comment type="similarity">
    <text evidence="1">Belongs to the proteasome subunit S5A family.</text>
</comment>
<dbReference type="Pfam" id="PF13519">
    <property type="entry name" value="VWA_2"/>
    <property type="match status" value="1"/>
</dbReference>
<evidence type="ECO:0000256" key="2">
    <source>
        <dbReference type="ARBA" id="ARBA00022942"/>
    </source>
</evidence>
<feature type="region of interest" description="Disordered" evidence="3">
    <location>
        <begin position="261"/>
        <end position="330"/>
    </location>
</feature>
<evidence type="ECO:0000256" key="3">
    <source>
        <dbReference type="SAM" id="MobiDB-lite"/>
    </source>
</evidence>
<feature type="compositionally biased region" description="Basic and acidic residues" evidence="3">
    <location>
        <begin position="261"/>
        <end position="281"/>
    </location>
</feature>
<dbReference type="EMBL" id="JAQGDS010000010">
    <property type="protein sequence ID" value="KAJ6257691.1"/>
    <property type="molecule type" value="Genomic_DNA"/>
</dbReference>
<dbReference type="FunFam" id="3.40.50.410:FF:000005">
    <property type="entry name" value="26S proteasome non-ATPase regulatory subunit 4"/>
    <property type="match status" value="1"/>
</dbReference>